<keyword evidence="3" id="KW-0804">Transcription</keyword>
<dbReference type="EMBL" id="LAYJ01000033">
    <property type="protein sequence ID" value="KKI52224.1"/>
    <property type="molecule type" value="Genomic_DNA"/>
</dbReference>
<proteinExistence type="predicted"/>
<dbReference type="GO" id="GO:0003677">
    <property type="term" value="F:DNA binding"/>
    <property type="evidence" value="ECO:0007669"/>
    <property type="project" value="UniProtKB-KW"/>
</dbReference>
<dbReference type="PATRIC" id="fig|270498.16.peg.2941"/>
<dbReference type="InterPro" id="IPR036390">
    <property type="entry name" value="WH_DNA-bd_sf"/>
</dbReference>
<dbReference type="GO" id="GO:0003700">
    <property type="term" value="F:DNA-binding transcription factor activity"/>
    <property type="evidence" value="ECO:0007669"/>
    <property type="project" value="InterPro"/>
</dbReference>
<evidence type="ECO:0000256" key="3">
    <source>
        <dbReference type="ARBA" id="ARBA00023163"/>
    </source>
</evidence>
<reference evidence="5 6" key="1">
    <citation type="submission" date="2015-04" db="EMBL/GenBank/DDBJ databases">
        <title>Draft genome sequence of bacteremic isolate Catabacter hongkongensis type strain HKU16T.</title>
        <authorList>
            <person name="Lau S.K."/>
            <person name="Teng J.L."/>
            <person name="Huang Y."/>
            <person name="Curreem S.O."/>
            <person name="Tsui S.K."/>
            <person name="Woo P.C."/>
        </authorList>
    </citation>
    <scope>NUCLEOTIDE SEQUENCE [LARGE SCALE GENOMIC DNA]</scope>
    <source>
        <strain evidence="5 6">HKU16</strain>
    </source>
</reference>
<dbReference type="Proteomes" id="UP000034076">
    <property type="component" value="Unassembled WGS sequence"/>
</dbReference>
<keyword evidence="6" id="KW-1185">Reference proteome</keyword>
<feature type="domain" description="HTH gntR-type" evidence="4">
    <location>
        <begin position="9"/>
        <end position="77"/>
    </location>
</feature>
<organism evidence="5 6">
    <name type="scientific">Christensenella hongkongensis</name>
    <dbReference type="NCBI Taxonomy" id="270498"/>
    <lineage>
        <taxon>Bacteria</taxon>
        <taxon>Bacillati</taxon>
        <taxon>Bacillota</taxon>
        <taxon>Clostridia</taxon>
        <taxon>Christensenellales</taxon>
        <taxon>Christensenellaceae</taxon>
        <taxon>Christensenella</taxon>
    </lineage>
</organism>
<dbReference type="PANTHER" id="PTHR38445:SF10">
    <property type="entry name" value="GNTR-FAMILY TRANSCRIPTIONAL REGULATOR"/>
    <property type="match status" value="1"/>
</dbReference>
<dbReference type="PANTHER" id="PTHR38445">
    <property type="entry name" value="HTH-TYPE TRANSCRIPTIONAL REPRESSOR YTRA"/>
    <property type="match status" value="1"/>
</dbReference>
<evidence type="ECO:0000256" key="1">
    <source>
        <dbReference type="ARBA" id="ARBA00023015"/>
    </source>
</evidence>
<dbReference type="OrthoDB" id="162505at2"/>
<evidence type="ECO:0000313" key="5">
    <source>
        <dbReference type="EMBL" id="KKI52224.1"/>
    </source>
</evidence>
<dbReference type="InterPro" id="IPR036388">
    <property type="entry name" value="WH-like_DNA-bd_sf"/>
</dbReference>
<name>A0A0M2NI67_9FIRM</name>
<evidence type="ECO:0000256" key="2">
    <source>
        <dbReference type="ARBA" id="ARBA00023125"/>
    </source>
</evidence>
<sequence>MQIDFDIDIPIYIQIASQIEDSILSGAFAEETQIPSTTEISTVYKINPATVLKGVNILASQDILYKKRGVGMFVKAGAVKKIREKHRQSFYEDYIVKLLAEAKKLDIKEQDIIRMITKGDQS</sequence>
<accession>A0A0M2NI67</accession>
<gene>
    <name evidence="5" type="ORF">CHK_0332</name>
</gene>
<dbReference type="InterPro" id="IPR000524">
    <property type="entry name" value="Tscrpt_reg_HTH_GntR"/>
</dbReference>
<evidence type="ECO:0000313" key="6">
    <source>
        <dbReference type="Proteomes" id="UP000034076"/>
    </source>
</evidence>
<dbReference type="Gene3D" id="1.10.10.10">
    <property type="entry name" value="Winged helix-like DNA-binding domain superfamily/Winged helix DNA-binding domain"/>
    <property type="match status" value="1"/>
</dbReference>
<keyword evidence="2" id="KW-0238">DNA-binding</keyword>
<protein>
    <submittedName>
        <fullName evidence="5">Transcriptional regulator, GntR family</fullName>
    </submittedName>
</protein>
<dbReference type="AlphaFoldDB" id="A0A0M2NI67"/>
<comment type="caution">
    <text evidence="5">The sequence shown here is derived from an EMBL/GenBank/DDBJ whole genome shotgun (WGS) entry which is preliminary data.</text>
</comment>
<dbReference type="SUPFAM" id="SSF46785">
    <property type="entry name" value="Winged helix' DNA-binding domain"/>
    <property type="match status" value="1"/>
</dbReference>
<dbReference type="STRING" id="270498.CHK_0332"/>
<keyword evidence="1" id="KW-0805">Transcription regulation</keyword>
<evidence type="ECO:0000259" key="4">
    <source>
        <dbReference type="PROSITE" id="PS50949"/>
    </source>
</evidence>
<dbReference type="CDD" id="cd07377">
    <property type="entry name" value="WHTH_GntR"/>
    <property type="match status" value="1"/>
</dbReference>
<dbReference type="Pfam" id="PF00392">
    <property type="entry name" value="GntR"/>
    <property type="match status" value="1"/>
</dbReference>
<dbReference type="SMART" id="SM00345">
    <property type="entry name" value="HTH_GNTR"/>
    <property type="match status" value="1"/>
</dbReference>
<dbReference type="RefSeq" id="WP_046442248.1">
    <property type="nucleotide sequence ID" value="NZ_CAUERS010000092.1"/>
</dbReference>
<dbReference type="PROSITE" id="PS50949">
    <property type="entry name" value="HTH_GNTR"/>
    <property type="match status" value="1"/>
</dbReference>